<feature type="transmembrane region" description="Helical" evidence="6">
    <location>
        <begin position="317"/>
        <end position="338"/>
    </location>
</feature>
<keyword evidence="4 6" id="KW-1133">Transmembrane helix</keyword>
<dbReference type="InterPro" id="IPR050833">
    <property type="entry name" value="Poly_Biosynth_Transport"/>
</dbReference>
<keyword evidence="5 6" id="KW-0472">Membrane</keyword>
<evidence type="ECO:0000313" key="7">
    <source>
        <dbReference type="EMBL" id="SQH73489.1"/>
    </source>
</evidence>
<proteinExistence type="predicted"/>
<comment type="subcellular location">
    <subcellularLocation>
        <location evidence="1">Cell membrane</location>
        <topology evidence="1">Multi-pass membrane protein</topology>
    </subcellularLocation>
</comment>
<feature type="transmembrane region" description="Helical" evidence="6">
    <location>
        <begin position="229"/>
        <end position="247"/>
    </location>
</feature>
<feature type="transmembrane region" description="Helical" evidence="6">
    <location>
        <begin position="438"/>
        <end position="456"/>
    </location>
</feature>
<feature type="transmembrane region" description="Helical" evidence="6">
    <location>
        <begin position="379"/>
        <end position="401"/>
    </location>
</feature>
<evidence type="ECO:0000313" key="8">
    <source>
        <dbReference type="Proteomes" id="UP000249300"/>
    </source>
</evidence>
<organism evidence="7 8">
    <name type="scientific">Porphyromonas crevioricanis</name>
    <dbReference type="NCBI Taxonomy" id="393921"/>
    <lineage>
        <taxon>Bacteria</taxon>
        <taxon>Pseudomonadati</taxon>
        <taxon>Bacteroidota</taxon>
        <taxon>Bacteroidia</taxon>
        <taxon>Bacteroidales</taxon>
        <taxon>Porphyromonadaceae</taxon>
        <taxon>Porphyromonas</taxon>
    </lineage>
</organism>
<name>A0A2X4PYS4_9PORP</name>
<feature type="transmembrane region" description="Helical" evidence="6">
    <location>
        <begin position="462"/>
        <end position="483"/>
    </location>
</feature>
<feature type="transmembrane region" description="Helical" evidence="6">
    <location>
        <begin position="164"/>
        <end position="184"/>
    </location>
</feature>
<gene>
    <name evidence="7" type="ORF">NCTC12858_01349</name>
</gene>
<keyword evidence="8" id="KW-1185">Reference proteome</keyword>
<dbReference type="KEGG" id="pcre:NCTC12858_01349"/>
<feature type="transmembrane region" description="Helical" evidence="6">
    <location>
        <begin position="190"/>
        <end position="208"/>
    </location>
</feature>
<evidence type="ECO:0000256" key="5">
    <source>
        <dbReference type="ARBA" id="ARBA00023136"/>
    </source>
</evidence>
<evidence type="ECO:0000256" key="6">
    <source>
        <dbReference type="SAM" id="Phobius"/>
    </source>
</evidence>
<feature type="transmembrane region" description="Helical" evidence="6">
    <location>
        <begin position="88"/>
        <end position="108"/>
    </location>
</feature>
<feature type="transmembrane region" description="Helical" evidence="6">
    <location>
        <begin position="267"/>
        <end position="289"/>
    </location>
</feature>
<evidence type="ECO:0000256" key="3">
    <source>
        <dbReference type="ARBA" id="ARBA00022692"/>
    </source>
</evidence>
<feature type="transmembrane region" description="Helical" evidence="6">
    <location>
        <begin position="45"/>
        <end position="68"/>
    </location>
</feature>
<dbReference type="GO" id="GO:0005886">
    <property type="term" value="C:plasma membrane"/>
    <property type="evidence" value="ECO:0007669"/>
    <property type="project" value="UniProtKB-SubCell"/>
</dbReference>
<dbReference type="AlphaFoldDB" id="A0A2X4PYS4"/>
<dbReference type="Proteomes" id="UP000249300">
    <property type="component" value="Chromosome 1"/>
</dbReference>
<keyword evidence="2" id="KW-1003">Cell membrane</keyword>
<dbReference type="EMBL" id="LS483447">
    <property type="protein sequence ID" value="SQH73489.1"/>
    <property type="molecule type" value="Genomic_DNA"/>
</dbReference>
<dbReference type="PANTHER" id="PTHR30250">
    <property type="entry name" value="PST FAMILY PREDICTED COLANIC ACID TRANSPORTER"/>
    <property type="match status" value="1"/>
</dbReference>
<feature type="transmembrane region" description="Helical" evidence="6">
    <location>
        <begin position="350"/>
        <end position="367"/>
    </location>
</feature>
<evidence type="ECO:0000256" key="4">
    <source>
        <dbReference type="ARBA" id="ARBA00022989"/>
    </source>
</evidence>
<accession>A0A2X4PYS4</accession>
<feature type="transmembrane region" description="Helical" evidence="6">
    <location>
        <begin position="128"/>
        <end position="152"/>
    </location>
</feature>
<evidence type="ECO:0000256" key="1">
    <source>
        <dbReference type="ARBA" id="ARBA00004651"/>
    </source>
</evidence>
<sequence>MGIVIRQSIKGTAVTYLGALIGFFSTFFIQTRYLLPGEIGLLQVLLQAATLVSSFAMMGLNSSIYRFYPYFRNSGEQTRASSERNNGFLFYALLISLVGLVVIIPLYYLLRGPICDMYMDNSPEFVQYFHWVVPLVVFLLFWLVFELYAVQLMRIAVPKLIREIILRVLLVGTYLVYALGWVSFPIMVGIYISCYGFCMLLSIAYIGRLGSLSLKHDWSYITPELRCNFLRYTLIYVSASIGTKLGSQLGLFMVGALDAGGMDSAGIYSIAFFMVAVVEIPSRSMLNIASPIMADSMKREDLSQANHLFKRVALHQVLAGGFIFLLVLFNIDSIYAILPNGAKYISGKSVFLFLGLAKMLEITFNYGNSLLSCSKYYHWNLYYTLGVTLLGVLWQVLLIPILGISGAAIATLITTALSYFVQQLMISLKMKCSPFSKDLFVSLCIFTAMCAINYVVPCMSNPWIDILVRSLPIGFFGLCAIYFSGISPEAKSVVDRLLKCKNHGRT</sequence>
<reference evidence="7 8" key="1">
    <citation type="submission" date="2018-06" db="EMBL/GenBank/DDBJ databases">
        <authorList>
            <consortium name="Pathogen Informatics"/>
            <person name="Doyle S."/>
        </authorList>
    </citation>
    <scope>NUCLEOTIDE SEQUENCE [LARGE SCALE GENOMIC DNA]</scope>
    <source>
        <strain evidence="7 8">NCTC12858</strain>
    </source>
</reference>
<feature type="transmembrane region" description="Helical" evidence="6">
    <location>
        <begin position="407"/>
        <end position="426"/>
    </location>
</feature>
<protein>
    <submittedName>
        <fullName evidence="7">Uncharacterized protein</fullName>
    </submittedName>
</protein>
<feature type="transmembrane region" description="Helical" evidence="6">
    <location>
        <begin position="12"/>
        <end position="33"/>
    </location>
</feature>
<dbReference type="PANTHER" id="PTHR30250:SF11">
    <property type="entry name" value="O-ANTIGEN TRANSPORTER-RELATED"/>
    <property type="match status" value="1"/>
</dbReference>
<evidence type="ECO:0000256" key="2">
    <source>
        <dbReference type="ARBA" id="ARBA00022475"/>
    </source>
</evidence>
<keyword evidence="3 6" id="KW-0812">Transmembrane</keyword>